<dbReference type="AlphaFoldDB" id="A0A4S4K581"/>
<accession>A0A4S4K581</accession>
<keyword evidence="3" id="KW-1185">Reference proteome</keyword>
<dbReference type="Proteomes" id="UP000308199">
    <property type="component" value="Unassembled WGS sequence"/>
</dbReference>
<reference evidence="2 3" key="1">
    <citation type="submission" date="2019-02" db="EMBL/GenBank/DDBJ databases">
        <title>Genome sequencing of the rare red list fungi Phellinidium pouzarii.</title>
        <authorList>
            <person name="Buettner E."/>
            <person name="Kellner H."/>
        </authorList>
    </citation>
    <scope>NUCLEOTIDE SEQUENCE [LARGE SCALE GENOMIC DNA]</scope>
    <source>
        <strain evidence="2 3">DSM 108285</strain>
    </source>
</reference>
<comment type="caution">
    <text evidence="2">The sequence shown here is derived from an EMBL/GenBank/DDBJ whole genome shotgun (WGS) entry which is preliminary data.</text>
</comment>
<name>A0A4S4K581_9AGAM</name>
<feature type="compositionally biased region" description="Low complexity" evidence="1">
    <location>
        <begin position="130"/>
        <end position="175"/>
    </location>
</feature>
<proteinExistence type="predicted"/>
<dbReference type="EMBL" id="SGPK01001499">
    <property type="protein sequence ID" value="THG92875.1"/>
    <property type="molecule type" value="Genomic_DNA"/>
</dbReference>
<feature type="compositionally biased region" description="Basic and acidic residues" evidence="1">
    <location>
        <begin position="203"/>
        <end position="215"/>
    </location>
</feature>
<evidence type="ECO:0000313" key="3">
    <source>
        <dbReference type="Proteomes" id="UP000308199"/>
    </source>
</evidence>
<protein>
    <submittedName>
        <fullName evidence="2">Uncharacterized protein</fullName>
    </submittedName>
</protein>
<feature type="non-terminal residue" evidence="2">
    <location>
        <position position="330"/>
    </location>
</feature>
<dbReference type="OrthoDB" id="10056939at2759"/>
<gene>
    <name evidence="2" type="ORF">EW145_g8552</name>
</gene>
<sequence>MSPALPPLSRLLFPFPLYSSTPRSPSGTPPPSSLLFSLPSSASTTHAHLFSSDIVFTHPMLSVDADSVDPLSDTHNHNHAHAVIDPLDALDPLDLDYGARRMSSSAASGISCASAHSGMTNTTAATSASAYSSASGNNNNSSGSSGSNSNGEDTAKGSSNVNGNGNKASSSGNSGLKRAPSPGVPDEYNDFDYPQTHGGSEYDTYREREDEDAHAHAPMAMAMRDGSPRAKRARPTLSLEPSAPPDSAGERVQLPPLFSALDEAPSSAPPTSHGHGHGFGMPGGFAHSQTYAPQGVQPPLFGQHQSHHATPNQKQPFAFSVPSPAMSAAA</sequence>
<organism evidence="2 3">
    <name type="scientific">Phellinidium pouzarii</name>
    <dbReference type="NCBI Taxonomy" id="167371"/>
    <lineage>
        <taxon>Eukaryota</taxon>
        <taxon>Fungi</taxon>
        <taxon>Dikarya</taxon>
        <taxon>Basidiomycota</taxon>
        <taxon>Agaricomycotina</taxon>
        <taxon>Agaricomycetes</taxon>
        <taxon>Hymenochaetales</taxon>
        <taxon>Hymenochaetaceae</taxon>
        <taxon>Phellinidium</taxon>
    </lineage>
</organism>
<evidence type="ECO:0000313" key="2">
    <source>
        <dbReference type="EMBL" id="THG92875.1"/>
    </source>
</evidence>
<evidence type="ECO:0000256" key="1">
    <source>
        <dbReference type="SAM" id="MobiDB-lite"/>
    </source>
</evidence>
<feature type="region of interest" description="Disordered" evidence="1">
    <location>
        <begin position="130"/>
        <end position="330"/>
    </location>
</feature>